<reference evidence="3 4" key="2">
    <citation type="submission" date="2018-11" db="EMBL/GenBank/DDBJ databases">
        <authorList>
            <consortium name="Pathogen Informatics"/>
        </authorList>
    </citation>
    <scope>NUCLEOTIDE SEQUENCE [LARGE SCALE GENOMIC DNA]</scope>
</reference>
<gene>
    <name evidence="3" type="ORF">NBR_LOCUS17157</name>
</gene>
<feature type="region of interest" description="Disordered" evidence="1">
    <location>
        <begin position="206"/>
        <end position="248"/>
    </location>
</feature>
<proteinExistence type="predicted"/>
<sequence length="520" mass="59211">MGTSVMKNDPLCYFSKLDHLRLFNGGNALKRRRIVWWGRVFRSVLVVLMRNRRPYGYAATSATRRISDGSLRTGRRRWQVLAVAGIYGCDEQPALRRFTRYNHTMIDAPVVSAPPPSTAFSKKEDRPVSVNISEARAARSKSEAASRQVEVRVPVKVERPPPSDDDEQHRRTRKLSEGTTLFKTSITVDDSTVAVMRPKKEFAETNNNRYSYNSSNPLRKSCPDLDTASATGLPMSEERGPRRRNRRAKEKVREACWKRKPVEDWSLDDVLLWLQACSLDDVASLLIGYDLRGEDLLSWDHSCLSQLGVTNVAVREKILNELAAIRERGPEETKEEKRSGHRALFDIVRQSAYDQVLAVETPLTTRDIIVTHGRLGCLQITKVNGVNLPLRENDCLLEINDCPGEQFKSALMLTKLISDSNGSPIRFVVLRMKTVERADDTFAMSSPVLYDLAKHLPDAYTALVLTEIDPSECTTPIQQSIQEAVIASFFERARPMARDRDERRHYWRPLVQIDDQRDDR</sequence>
<feature type="compositionally biased region" description="Basic and acidic residues" evidence="1">
    <location>
        <begin position="136"/>
        <end position="162"/>
    </location>
</feature>
<organism evidence="5">
    <name type="scientific">Nippostrongylus brasiliensis</name>
    <name type="common">Rat hookworm</name>
    <dbReference type="NCBI Taxonomy" id="27835"/>
    <lineage>
        <taxon>Eukaryota</taxon>
        <taxon>Metazoa</taxon>
        <taxon>Ecdysozoa</taxon>
        <taxon>Nematoda</taxon>
        <taxon>Chromadorea</taxon>
        <taxon>Rhabditida</taxon>
        <taxon>Rhabditina</taxon>
        <taxon>Rhabditomorpha</taxon>
        <taxon>Strongyloidea</taxon>
        <taxon>Heligmosomidae</taxon>
        <taxon>Nippostrongylus</taxon>
    </lineage>
</organism>
<evidence type="ECO:0000313" key="5">
    <source>
        <dbReference type="WBParaSite" id="NBR_0001715601-mRNA-1"/>
    </source>
</evidence>
<feature type="compositionally biased region" description="Low complexity" evidence="1">
    <location>
        <begin position="206"/>
        <end position="216"/>
    </location>
</feature>
<dbReference type="SMART" id="SM00454">
    <property type="entry name" value="SAM"/>
    <property type="match status" value="1"/>
</dbReference>
<evidence type="ECO:0000313" key="3">
    <source>
        <dbReference type="EMBL" id="VDL80770.1"/>
    </source>
</evidence>
<dbReference type="CDD" id="cd09487">
    <property type="entry name" value="SAM_superfamily"/>
    <property type="match status" value="1"/>
</dbReference>
<feature type="region of interest" description="Disordered" evidence="1">
    <location>
        <begin position="114"/>
        <end position="178"/>
    </location>
</feature>
<evidence type="ECO:0000256" key="1">
    <source>
        <dbReference type="SAM" id="MobiDB-lite"/>
    </source>
</evidence>
<name>A0A158R2Y4_NIPBR</name>
<evidence type="ECO:0000259" key="2">
    <source>
        <dbReference type="PROSITE" id="PS50105"/>
    </source>
</evidence>
<dbReference type="EMBL" id="UYSL01022586">
    <property type="protein sequence ID" value="VDL80770.1"/>
    <property type="molecule type" value="Genomic_DNA"/>
</dbReference>
<keyword evidence="4" id="KW-1185">Reference proteome</keyword>
<reference evidence="5" key="1">
    <citation type="submission" date="2016-04" db="UniProtKB">
        <authorList>
            <consortium name="WormBaseParasite"/>
        </authorList>
    </citation>
    <scope>IDENTIFICATION</scope>
</reference>
<dbReference type="InterPro" id="IPR001660">
    <property type="entry name" value="SAM"/>
</dbReference>
<dbReference type="Pfam" id="PF07647">
    <property type="entry name" value="SAM_2"/>
    <property type="match status" value="1"/>
</dbReference>
<protein>
    <submittedName>
        <fullName evidence="5">SAM domain-containing protein</fullName>
    </submittedName>
</protein>
<dbReference type="SUPFAM" id="SSF47769">
    <property type="entry name" value="SAM/Pointed domain"/>
    <property type="match status" value="1"/>
</dbReference>
<dbReference type="OMA" id="RRRIVWW"/>
<accession>A0A158R2Y4</accession>
<evidence type="ECO:0000313" key="4">
    <source>
        <dbReference type="Proteomes" id="UP000271162"/>
    </source>
</evidence>
<feature type="domain" description="SAM" evidence="2">
    <location>
        <begin position="265"/>
        <end position="328"/>
    </location>
</feature>
<dbReference type="Proteomes" id="UP000271162">
    <property type="component" value="Unassembled WGS sequence"/>
</dbReference>
<dbReference type="WBParaSite" id="NBR_0001715601-mRNA-1">
    <property type="protein sequence ID" value="NBR_0001715601-mRNA-1"/>
    <property type="gene ID" value="NBR_0001715601"/>
</dbReference>
<dbReference type="InterPro" id="IPR013761">
    <property type="entry name" value="SAM/pointed_sf"/>
</dbReference>
<dbReference type="Gene3D" id="1.10.150.50">
    <property type="entry name" value="Transcription Factor, Ets-1"/>
    <property type="match status" value="1"/>
</dbReference>
<dbReference type="AlphaFoldDB" id="A0A158R2Y4"/>
<dbReference type="PROSITE" id="PS50105">
    <property type="entry name" value="SAM_DOMAIN"/>
    <property type="match status" value="1"/>
</dbReference>